<gene>
    <name evidence="2" type="ORF">EV682_101445</name>
    <name evidence="1" type="ORF">NCTC11159_00463</name>
</gene>
<reference evidence="1 3" key="1">
    <citation type="submission" date="2018-06" db="EMBL/GenBank/DDBJ databases">
        <authorList>
            <consortium name="Pathogen Informatics"/>
            <person name="Doyle S."/>
        </authorList>
    </citation>
    <scope>NUCLEOTIDE SEQUENCE [LARGE SCALE GENOMIC DNA]</scope>
    <source>
        <strain evidence="1 3">NCTC11159</strain>
    </source>
</reference>
<accession>A0A377Q4C3</accession>
<dbReference type="EMBL" id="UGHR01000001">
    <property type="protein sequence ID" value="STQ89439.1"/>
    <property type="molecule type" value="Genomic_DNA"/>
</dbReference>
<proteinExistence type="predicted"/>
<organism evidence="1 3">
    <name type="scientific">Iodobacter fluviatilis</name>
    <dbReference type="NCBI Taxonomy" id="537"/>
    <lineage>
        <taxon>Bacteria</taxon>
        <taxon>Pseudomonadati</taxon>
        <taxon>Pseudomonadota</taxon>
        <taxon>Betaproteobacteria</taxon>
        <taxon>Neisseriales</taxon>
        <taxon>Chitinibacteraceae</taxon>
        <taxon>Iodobacter</taxon>
    </lineage>
</organism>
<evidence type="ECO:0000313" key="4">
    <source>
        <dbReference type="Proteomes" id="UP000295794"/>
    </source>
</evidence>
<evidence type="ECO:0000313" key="3">
    <source>
        <dbReference type="Proteomes" id="UP000255108"/>
    </source>
</evidence>
<evidence type="ECO:0000313" key="1">
    <source>
        <dbReference type="EMBL" id="STQ89439.1"/>
    </source>
</evidence>
<keyword evidence="4" id="KW-1185">Reference proteome</keyword>
<dbReference type="Pfam" id="PF03682">
    <property type="entry name" value="UPF0158"/>
    <property type="match status" value="1"/>
</dbReference>
<dbReference type="InterPro" id="IPR005361">
    <property type="entry name" value="UPF0158"/>
</dbReference>
<dbReference type="Proteomes" id="UP000295794">
    <property type="component" value="Unassembled WGS sequence"/>
</dbReference>
<dbReference type="AlphaFoldDB" id="A0A377Q4C3"/>
<dbReference type="Proteomes" id="UP000255108">
    <property type="component" value="Unassembled WGS sequence"/>
</dbReference>
<protein>
    <submittedName>
        <fullName evidence="1">Uncharacterized protein</fullName>
    </submittedName>
</protein>
<name>A0A377Q4C3_9NEIS</name>
<reference evidence="2 4" key="2">
    <citation type="submission" date="2019-03" db="EMBL/GenBank/DDBJ databases">
        <title>Genomic Encyclopedia of Type Strains, Phase IV (KMG-IV): sequencing the most valuable type-strain genomes for metagenomic binning, comparative biology and taxonomic classification.</title>
        <authorList>
            <person name="Goeker M."/>
        </authorList>
    </citation>
    <scope>NUCLEOTIDE SEQUENCE [LARGE SCALE GENOMIC DNA]</scope>
    <source>
        <strain evidence="2 4">DSM 3764</strain>
    </source>
</reference>
<sequence length="177" mass="20248">MTGILIPSYFISILLISLNTDHKLSLKKNTDSGAIAVKVKLSDIIEAIDFMSGDPFQSCEGFIHIESGKIYLRSEYLDAIDLEELPGNLDDADLYLPLPTKNDLGLGNQLPVCFAEEYAPDLYNEVQAMFRHQGAFGRFKDWADRHQLLASWYRFEKECSEREIKAWCSKHHIQFID</sequence>
<dbReference type="EMBL" id="SMBT01000001">
    <property type="protein sequence ID" value="TCU90412.1"/>
    <property type="molecule type" value="Genomic_DNA"/>
</dbReference>
<evidence type="ECO:0000313" key="2">
    <source>
        <dbReference type="EMBL" id="TCU90412.1"/>
    </source>
</evidence>